<dbReference type="PROSITE" id="PS50132">
    <property type="entry name" value="RGS"/>
    <property type="match status" value="1"/>
</dbReference>
<dbReference type="PANTHER" id="PTHR10845">
    <property type="entry name" value="REGULATOR OF G PROTEIN SIGNALING"/>
    <property type="match status" value="1"/>
</dbReference>
<name>A0ABR2WKK6_9FUNG</name>
<feature type="transmembrane region" description="Helical" evidence="1">
    <location>
        <begin position="107"/>
        <end position="129"/>
    </location>
</feature>
<feature type="transmembrane region" description="Helical" evidence="1">
    <location>
        <begin position="67"/>
        <end position="87"/>
    </location>
</feature>
<comment type="caution">
    <text evidence="3">The sequence shown here is derived from an EMBL/GenBank/DDBJ whole genome shotgun (WGS) entry which is preliminary data.</text>
</comment>
<dbReference type="Gene3D" id="1.10.167.10">
    <property type="entry name" value="Regulator of G-protein Signalling 4, domain 2"/>
    <property type="match status" value="1"/>
</dbReference>
<dbReference type="SMART" id="SM00315">
    <property type="entry name" value="RGS"/>
    <property type="match status" value="1"/>
</dbReference>
<dbReference type="PANTHER" id="PTHR10845:SF192">
    <property type="entry name" value="DOUBLE HIT, ISOFORM B"/>
    <property type="match status" value="1"/>
</dbReference>
<proteinExistence type="predicted"/>
<dbReference type="Proteomes" id="UP001479436">
    <property type="component" value="Unassembled WGS sequence"/>
</dbReference>
<evidence type="ECO:0000256" key="1">
    <source>
        <dbReference type="SAM" id="Phobius"/>
    </source>
</evidence>
<reference evidence="3 4" key="1">
    <citation type="submission" date="2023-04" db="EMBL/GenBank/DDBJ databases">
        <title>Genome of Basidiobolus ranarum AG-B5.</title>
        <authorList>
            <person name="Stajich J.E."/>
            <person name="Carter-House D."/>
            <person name="Gryganskyi A."/>
        </authorList>
    </citation>
    <scope>NUCLEOTIDE SEQUENCE [LARGE SCALE GENOMIC DNA]</scope>
    <source>
        <strain evidence="3 4">AG-B5</strain>
    </source>
</reference>
<keyword evidence="1" id="KW-0472">Membrane</keyword>
<dbReference type="EMBL" id="JASJQH010001124">
    <property type="protein sequence ID" value="KAK9762025.1"/>
    <property type="molecule type" value="Genomic_DNA"/>
</dbReference>
<accession>A0ABR2WKK6</accession>
<dbReference type="PRINTS" id="PR01301">
    <property type="entry name" value="RGSPROTEIN"/>
</dbReference>
<keyword evidence="1" id="KW-1133">Transmembrane helix</keyword>
<dbReference type="SUPFAM" id="SSF48097">
    <property type="entry name" value="Regulator of G-protein signaling, RGS"/>
    <property type="match status" value="1"/>
</dbReference>
<evidence type="ECO:0000259" key="2">
    <source>
        <dbReference type="PROSITE" id="PS50132"/>
    </source>
</evidence>
<keyword evidence="1" id="KW-0812">Transmembrane</keyword>
<keyword evidence="4" id="KW-1185">Reference proteome</keyword>
<dbReference type="InterPro" id="IPR036305">
    <property type="entry name" value="RGS_sf"/>
</dbReference>
<feature type="transmembrane region" description="Helical" evidence="1">
    <location>
        <begin position="141"/>
        <end position="160"/>
    </location>
</feature>
<gene>
    <name evidence="3" type="ORF">K7432_012625</name>
</gene>
<dbReference type="InterPro" id="IPR044926">
    <property type="entry name" value="RGS_subdomain_2"/>
</dbReference>
<organism evidence="3 4">
    <name type="scientific">Basidiobolus ranarum</name>
    <dbReference type="NCBI Taxonomy" id="34480"/>
    <lineage>
        <taxon>Eukaryota</taxon>
        <taxon>Fungi</taxon>
        <taxon>Fungi incertae sedis</taxon>
        <taxon>Zoopagomycota</taxon>
        <taxon>Entomophthoromycotina</taxon>
        <taxon>Basidiobolomycetes</taxon>
        <taxon>Basidiobolales</taxon>
        <taxon>Basidiobolaceae</taxon>
        <taxon>Basidiobolus</taxon>
    </lineage>
</organism>
<dbReference type="InterPro" id="IPR016137">
    <property type="entry name" value="RGS"/>
</dbReference>
<sequence length="341" mass="39520">MGARFLRLAFLYRYNQAKLLYAMNTLFKEVEGNKETKDIAKVPFYRGFGITEDWYIRNRELMSCTTLLRYVGYCVVFHISLTIMIQIGTDQATTSGSVGCGFTWELIPRVGFHAFYVFIMLPGLAFLVWGIEDSYWIKRELTVVMFIEAIAFIVRTLALFTPNLQNIQLFFPETIWTLGALVLVHFNTVVIPIVNSYLNAGHTLGLNKSSFLQVLENPEMFEKFKNFAVKDFSVENILFYEHYQKLSEIAYSHEDMGAVQENGEPDPVTQEIDRMYKLFFQPGARYELNVTGATLREIKVELERGPPYFTKIFEKAQVEIMTVMYQHSYPRFLRNGETTQG</sequence>
<evidence type="ECO:0000313" key="3">
    <source>
        <dbReference type="EMBL" id="KAK9762025.1"/>
    </source>
</evidence>
<protein>
    <recommendedName>
        <fullName evidence="2">RGS domain-containing protein</fullName>
    </recommendedName>
</protein>
<evidence type="ECO:0000313" key="4">
    <source>
        <dbReference type="Proteomes" id="UP001479436"/>
    </source>
</evidence>
<dbReference type="Pfam" id="PF00615">
    <property type="entry name" value="RGS"/>
    <property type="match status" value="1"/>
</dbReference>
<feature type="transmembrane region" description="Helical" evidence="1">
    <location>
        <begin position="175"/>
        <end position="198"/>
    </location>
</feature>
<feature type="domain" description="RGS" evidence="2">
    <location>
        <begin position="210"/>
        <end position="335"/>
    </location>
</feature>